<protein>
    <submittedName>
        <fullName evidence="1">Helicase</fullName>
    </submittedName>
</protein>
<keyword evidence="1" id="KW-0347">Helicase</keyword>
<dbReference type="EMBL" id="UGED01000009">
    <property type="protein sequence ID" value="STL59352.1"/>
    <property type="molecule type" value="Genomic_DNA"/>
</dbReference>
<gene>
    <name evidence="1" type="ORF">NCTC9962_05121</name>
</gene>
<keyword evidence="1" id="KW-0547">Nucleotide-binding</keyword>
<keyword evidence="1" id="KW-0378">Hydrolase</keyword>
<dbReference type="Proteomes" id="UP000254052">
    <property type="component" value="Unassembled WGS sequence"/>
</dbReference>
<keyword evidence="1" id="KW-0067">ATP-binding</keyword>
<name>A0A377BC87_ECOLX</name>
<dbReference type="GO" id="GO:0004386">
    <property type="term" value="F:helicase activity"/>
    <property type="evidence" value="ECO:0007669"/>
    <property type="project" value="UniProtKB-KW"/>
</dbReference>
<evidence type="ECO:0000313" key="1">
    <source>
        <dbReference type="EMBL" id="STL59352.1"/>
    </source>
</evidence>
<organism evidence="1 2">
    <name type="scientific">Escherichia coli</name>
    <dbReference type="NCBI Taxonomy" id="562"/>
    <lineage>
        <taxon>Bacteria</taxon>
        <taxon>Pseudomonadati</taxon>
        <taxon>Pseudomonadota</taxon>
        <taxon>Gammaproteobacteria</taxon>
        <taxon>Enterobacterales</taxon>
        <taxon>Enterobacteriaceae</taxon>
        <taxon>Escherichia</taxon>
    </lineage>
</organism>
<dbReference type="AlphaFoldDB" id="A0A377BC87"/>
<proteinExistence type="predicted"/>
<accession>A0A377BC87</accession>
<evidence type="ECO:0000313" key="2">
    <source>
        <dbReference type="Proteomes" id="UP000254052"/>
    </source>
</evidence>
<reference evidence="1 2" key="1">
    <citation type="submission" date="2018-06" db="EMBL/GenBank/DDBJ databases">
        <authorList>
            <consortium name="Pathogen Informatics"/>
            <person name="Doyle S."/>
        </authorList>
    </citation>
    <scope>NUCLEOTIDE SEQUENCE [LARGE SCALE GENOMIC DNA]</scope>
    <source>
        <strain evidence="1 2">NCTC9962</strain>
    </source>
</reference>
<sequence>MGCAKRQNKEFVHVLDFVGSLERLNEIKSLAKEIEQQPRYHDSTIDDPEEMDAPEVYHDTSLEVQFSAEAAKVLALLEEMKMQLNSRDVLLDKLRRYREKNDELPSIAELEQELDDVSLDQIATHFGSYLSYLTAAFNEDVDIPSMRTRLIEFLDTFVGKNNMAPSFYTISLNFGVNPLYEFSEKEIQQLLPDYDNLVSARIKVTAPQDVSDMPVKEVEVCPWIETYRGQPLNLVRFKQLPSDVQEQIKNKYQSAFVFLKKLKDAL</sequence>